<dbReference type="CDD" id="cd09078">
    <property type="entry name" value="nSMase"/>
    <property type="match status" value="1"/>
</dbReference>
<protein>
    <submittedName>
        <fullName evidence="5">Sphingomyelin phosphodiesterase</fullName>
        <ecNumber evidence="5">3.1.4.12</ecNumber>
    </submittedName>
</protein>
<feature type="signal peptide" evidence="3">
    <location>
        <begin position="1"/>
        <end position="20"/>
    </location>
</feature>
<dbReference type="NCBIfam" id="TIGR03395">
    <property type="entry name" value="sphingomy"/>
    <property type="match status" value="1"/>
</dbReference>
<dbReference type="InterPro" id="IPR038772">
    <property type="entry name" value="Sph/SMPD2-like"/>
</dbReference>
<dbReference type="RefSeq" id="WP_019439851.1">
    <property type="nucleotide sequence ID" value="NZ_ALOE01000004.1"/>
</dbReference>
<dbReference type="Proteomes" id="UP000327424">
    <property type="component" value="Chromosome"/>
</dbReference>
<dbReference type="InterPro" id="IPR036691">
    <property type="entry name" value="Endo/exonu/phosph_ase_sf"/>
</dbReference>
<feature type="domain" description="Endonuclease/exonuclease/phosphatase" evidence="4">
    <location>
        <begin position="30"/>
        <end position="271"/>
    </location>
</feature>
<keyword evidence="6" id="KW-1185">Reference proteome</keyword>
<keyword evidence="2 5" id="KW-0378">Hydrolase</keyword>
<proteinExistence type="predicted"/>
<feature type="chain" id="PRO_5023826483" evidence="3">
    <location>
        <begin position="21"/>
        <end position="491"/>
    </location>
</feature>
<evidence type="ECO:0000256" key="3">
    <source>
        <dbReference type="SAM" id="SignalP"/>
    </source>
</evidence>
<evidence type="ECO:0000256" key="1">
    <source>
        <dbReference type="ARBA" id="ARBA00022729"/>
    </source>
</evidence>
<evidence type="ECO:0000256" key="2">
    <source>
        <dbReference type="ARBA" id="ARBA00022801"/>
    </source>
</evidence>
<dbReference type="OrthoDB" id="338539at2"/>
<gene>
    <name evidence="5" type="primary">sph</name>
    <name evidence="5" type="ORF">FR932_05490</name>
</gene>
<dbReference type="AlphaFoldDB" id="A0A5J6WGX1"/>
<dbReference type="SUPFAM" id="SSF56219">
    <property type="entry name" value="DNase I-like"/>
    <property type="match status" value="1"/>
</dbReference>
<dbReference type="PANTHER" id="PTHR16320">
    <property type="entry name" value="SPHINGOMYELINASE FAMILY MEMBER"/>
    <property type="match status" value="1"/>
</dbReference>
<evidence type="ECO:0000313" key="5">
    <source>
        <dbReference type="EMBL" id="QFI37319.1"/>
    </source>
</evidence>
<keyword evidence="1 3" id="KW-0732">Signal</keyword>
<dbReference type="Pfam" id="PF03372">
    <property type="entry name" value="Exo_endo_phos"/>
    <property type="match status" value="1"/>
</dbReference>
<accession>A0A5J6WGX1</accession>
<dbReference type="GO" id="GO:0005576">
    <property type="term" value="C:extracellular region"/>
    <property type="evidence" value="ECO:0007669"/>
    <property type="project" value="InterPro"/>
</dbReference>
<dbReference type="PANTHER" id="PTHR16320:SF23">
    <property type="entry name" value="SPHINGOMYELINASE C 1"/>
    <property type="match status" value="1"/>
</dbReference>
<evidence type="ECO:0000259" key="4">
    <source>
        <dbReference type="Pfam" id="PF03372"/>
    </source>
</evidence>
<dbReference type="InterPro" id="IPR017766">
    <property type="entry name" value="Sphingomyelinase/PLipase_C"/>
</dbReference>
<organism evidence="5 6">
    <name type="scientific">Moritella marina ATCC 15381</name>
    <dbReference type="NCBI Taxonomy" id="1202962"/>
    <lineage>
        <taxon>Bacteria</taxon>
        <taxon>Pseudomonadati</taxon>
        <taxon>Pseudomonadota</taxon>
        <taxon>Gammaproteobacteria</taxon>
        <taxon>Alteromonadales</taxon>
        <taxon>Moritellaceae</taxon>
        <taxon>Moritella</taxon>
    </lineage>
</organism>
<sequence>MNIKKLIVAVTLFTSLLINAKEYTEPPKIMSYNVYMLAGTLFNTKQIKRAELLTQSSIFNNSDIVAFNEAFDNNGSQIIADGLKKRFPYYTPVLGRQLDGWDNTEGSWNSTTPEDGGVFVMSRYPIHYKAQHIFADACGADGLSQKGFVHVKVEKDHKLYNIIATHVQADDKTCSNTREIPSDIRYEQFEEITRYIAQQNIPQDEMVIIAGDLNVAKNSAEFSDMLSVLNSAEPDSFAGAEYSWDPAMNALAYKSYPNLGGQLLDYILIEKYHQQPAFWHNQILDVIAPKIEISGTLDNYYSYEYSDHFPVVAFQYADDTTLTQSARPSNKPYNNIRIEHMNTTRSIKVDSNEWLTTDDVSEPISINFKLNTWLPENAFCVHDNDYIQLSLTDNYSNYFWNWNISGYYFARKNNAADYLKIGRKDKKNTCIKDGDEIYLYDRSELGSNKYLLPDSSGWLISASMPYQNDGLFVIRMPETTYTDWSNKLNYR</sequence>
<dbReference type="InterPro" id="IPR005135">
    <property type="entry name" value="Endo/exonuclease/phosphatase"/>
</dbReference>
<dbReference type="Gene3D" id="3.60.10.10">
    <property type="entry name" value="Endonuclease/exonuclease/phosphatase"/>
    <property type="match status" value="1"/>
</dbReference>
<name>A0A5J6WGX1_MORMI</name>
<dbReference type="EC" id="3.1.4.12" evidence="5"/>
<dbReference type="EMBL" id="CP044399">
    <property type="protein sequence ID" value="QFI37319.1"/>
    <property type="molecule type" value="Genomic_DNA"/>
</dbReference>
<reference evidence="5 6" key="1">
    <citation type="submission" date="2019-09" db="EMBL/GenBank/DDBJ databases">
        <title>Hybrid Assembly of the complete Genome of the Deep-Sea Bacterium Moritella marina from long Nanopore and Illumina reads.</title>
        <authorList>
            <person name="Magin S."/>
            <person name="Georgoulis A."/>
            <person name="Papadimitriou K."/>
            <person name="Iliakis G."/>
            <person name="Vorgias C.E."/>
        </authorList>
    </citation>
    <scope>NUCLEOTIDE SEQUENCE [LARGE SCALE GENOMIC DNA]</scope>
    <source>
        <strain evidence="5 6">MP-1</strain>
    </source>
</reference>
<evidence type="ECO:0000313" key="6">
    <source>
        <dbReference type="Proteomes" id="UP000327424"/>
    </source>
</evidence>
<dbReference type="KEGG" id="mmaa:FR932_05490"/>
<dbReference type="GO" id="GO:0004767">
    <property type="term" value="F:sphingomyelin phosphodiesterase activity"/>
    <property type="evidence" value="ECO:0007669"/>
    <property type="project" value="UniProtKB-EC"/>
</dbReference>